<protein>
    <submittedName>
        <fullName evidence="1">Uncharacterized protein</fullName>
    </submittedName>
</protein>
<reference evidence="1" key="1">
    <citation type="journal article" date="2021" name="Proc. Natl. Acad. Sci. U.S.A.">
        <title>Three genomes in the algal genus Volvox reveal the fate of a haploid sex-determining region after a transition to homothallism.</title>
        <authorList>
            <person name="Yamamoto K."/>
            <person name="Hamaji T."/>
            <person name="Kawai-Toyooka H."/>
            <person name="Matsuzaki R."/>
            <person name="Takahashi F."/>
            <person name="Nishimura Y."/>
            <person name="Kawachi M."/>
            <person name="Noguchi H."/>
            <person name="Minakuchi Y."/>
            <person name="Umen J.G."/>
            <person name="Toyoda A."/>
            <person name="Nozaki H."/>
        </authorList>
    </citation>
    <scope>NUCLEOTIDE SEQUENCE</scope>
    <source>
        <strain evidence="1">NIES-3780</strain>
    </source>
</reference>
<accession>A0A8J4EZT0</accession>
<evidence type="ECO:0000313" key="2">
    <source>
        <dbReference type="Proteomes" id="UP000747399"/>
    </source>
</evidence>
<dbReference type="EMBL" id="BNCO01000009">
    <property type="protein sequence ID" value="GIL50535.1"/>
    <property type="molecule type" value="Genomic_DNA"/>
</dbReference>
<proteinExistence type="predicted"/>
<comment type="caution">
    <text evidence="1">The sequence shown here is derived from an EMBL/GenBank/DDBJ whole genome shotgun (WGS) entry which is preliminary data.</text>
</comment>
<evidence type="ECO:0000313" key="1">
    <source>
        <dbReference type="EMBL" id="GIL50535.1"/>
    </source>
</evidence>
<name>A0A8J4EZT0_9CHLO</name>
<sequence>MLFSSSLRLPLGPFRREEQLARSAVQVPERAVNCMAPRKHEAVRKTLSAYALVADNSVEDDSPALSGRVEFEASGIRTPGPAGAATESAFVAASSLPLSGVNAPSAAPGGLGNFVKGLSSPSFYTSLASPHTVGFTLHRPVAGTSAVKTAAATAAFALSMTFSATVGVQSGSAFSCHDPQNVHTDEDLITYGRATCSLTDLAAPAEAACACCPCWQTSGYAMCGIADRAVTAKPALSLSTKRGLYEGAVRGGNVRNTWLYITTSRNPPG</sequence>
<organism evidence="1 2">
    <name type="scientific">Volvox africanus</name>
    <dbReference type="NCBI Taxonomy" id="51714"/>
    <lineage>
        <taxon>Eukaryota</taxon>
        <taxon>Viridiplantae</taxon>
        <taxon>Chlorophyta</taxon>
        <taxon>core chlorophytes</taxon>
        <taxon>Chlorophyceae</taxon>
        <taxon>CS clade</taxon>
        <taxon>Chlamydomonadales</taxon>
        <taxon>Volvocaceae</taxon>
        <taxon>Volvox</taxon>
    </lineage>
</organism>
<dbReference type="AlphaFoldDB" id="A0A8J4EZT0"/>
<dbReference type="Proteomes" id="UP000747399">
    <property type="component" value="Unassembled WGS sequence"/>
</dbReference>
<keyword evidence="2" id="KW-1185">Reference proteome</keyword>
<gene>
    <name evidence="1" type="ORF">Vafri_6700</name>
</gene>